<dbReference type="AlphaFoldDB" id="A0AAN6UMZ5"/>
<sequence>MSCEYRSLGRLKLEDEYEYASDFSIDGPGGERIETIKMRHYYPNPVANVPGSVQDAQLPDFAIPTPEAASQTPPRAPTFAFHPAHFAHFLSCTGASSRLVPYQAIDLGHIPHLSQAEARCGADEKQVDRVSGNGTVNASIEWQKCC</sequence>
<organism evidence="1 2">
    <name type="scientific">Trichocladium antarcticum</name>
    <dbReference type="NCBI Taxonomy" id="1450529"/>
    <lineage>
        <taxon>Eukaryota</taxon>
        <taxon>Fungi</taxon>
        <taxon>Dikarya</taxon>
        <taxon>Ascomycota</taxon>
        <taxon>Pezizomycotina</taxon>
        <taxon>Sordariomycetes</taxon>
        <taxon>Sordariomycetidae</taxon>
        <taxon>Sordariales</taxon>
        <taxon>Chaetomiaceae</taxon>
        <taxon>Trichocladium</taxon>
    </lineage>
</organism>
<protein>
    <submittedName>
        <fullName evidence="1">Uncharacterized protein</fullName>
    </submittedName>
</protein>
<reference evidence="1" key="1">
    <citation type="journal article" date="2023" name="Mol. Phylogenet. Evol.">
        <title>Genome-scale phylogeny and comparative genomics of the fungal order Sordariales.</title>
        <authorList>
            <person name="Hensen N."/>
            <person name="Bonometti L."/>
            <person name="Westerberg I."/>
            <person name="Brannstrom I.O."/>
            <person name="Guillou S."/>
            <person name="Cros-Aarteil S."/>
            <person name="Calhoun S."/>
            <person name="Haridas S."/>
            <person name="Kuo A."/>
            <person name="Mondo S."/>
            <person name="Pangilinan J."/>
            <person name="Riley R."/>
            <person name="LaButti K."/>
            <person name="Andreopoulos B."/>
            <person name="Lipzen A."/>
            <person name="Chen C."/>
            <person name="Yan M."/>
            <person name="Daum C."/>
            <person name="Ng V."/>
            <person name="Clum A."/>
            <person name="Steindorff A."/>
            <person name="Ohm R.A."/>
            <person name="Martin F."/>
            <person name="Silar P."/>
            <person name="Natvig D.O."/>
            <person name="Lalanne C."/>
            <person name="Gautier V."/>
            <person name="Ament-Velasquez S.L."/>
            <person name="Kruys A."/>
            <person name="Hutchinson M.I."/>
            <person name="Powell A.J."/>
            <person name="Barry K."/>
            <person name="Miller A.N."/>
            <person name="Grigoriev I.V."/>
            <person name="Debuchy R."/>
            <person name="Gladieux P."/>
            <person name="Hiltunen Thoren M."/>
            <person name="Johannesson H."/>
        </authorList>
    </citation>
    <scope>NUCLEOTIDE SEQUENCE</scope>
    <source>
        <strain evidence="1">CBS 123565</strain>
    </source>
</reference>
<evidence type="ECO:0000313" key="2">
    <source>
        <dbReference type="Proteomes" id="UP001304895"/>
    </source>
</evidence>
<accession>A0AAN6UMZ5</accession>
<dbReference type="EMBL" id="MU853404">
    <property type="protein sequence ID" value="KAK4136017.1"/>
    <property type="molecule type" value="Genomic_DNA"/>
</dbReference>
<gene>
    <name evidence="1" type="ORF">BT67DRAFT_454784</name>
</gene>
<dbReference type="Proteomes" id="UP001304895">
    <property type="component" value="Unassembled WGS sequence"/>
</dbReference>
<reference evidence="1" key="2">
    <citation type="submission" date="2023-05" db="EMBL/GenBank/DDBJ databases">
        <authorList>
            <consortium name="Lawrence Berkeley National Laboratory"/>
            <person name="Steindorff A."/>
            <person name="Hensen N."/>
            <person name="Bonometti L."/>
            <person name="Westerberg I."/>
            <person name="Brannstrom I.O."/>
            <person name="Guillou S."/>
            <person name="Cros-Aarteil S."/>
            <person name="Calhoun S."/>
            <person name="Haridas S."/>
            <person name="Kuo A."/>
            <person name="Mondo S."/>
            <person name="Pangilinan J."/>
            <person name="Riley R."/>
            <person name="Labutti K."/>
            <person name="Andreopoulos B."/>
            <person name="Lipzen A."/>
            <person name="Chen C."/>
            <person name="Yanf M."/>
            <person name="Daum C."/>
            <person name="Ng V."/>
            <person name="Clum A."/>
            <person name="Ohm R."/>
            <person name="Martin F."/>
            <person name="Silar P."/>
            <person name="Natvig D."/>
            <person name="Lalanne C."/>
            <person name="Gautier V."/>
            <person name="Ament-Velasquez S.L."/>
            <person name="Kruys A."/>
            <person name="Hutchinson M.I."/>
            <person name="Powell A.J."/>
            <person name="Barry K."/>
            <person name="Miller A.N."/>
            <person name="Grigoriev I.V."/>
            <person name="Debuchy R."/>
            <person name="Gladieux P."/>
            <person name="Thoren M.H."/>
            <person name="Johannesson H."/>
        </authorList>
    </citation>
    <scope>NUCLEOTIDE SEQUENCE</scope>
    <source>
        <strain evidence="1">CBS 123565</strain>
    </source>
</reference>
<name>A0AAN6UMZ5_9PEZI</name>
<comment type="caution">
    <text evidence="1">The sequence shown here is derived from an EMBL/GenBank/DDBJ whole genome shotgun (WGS) entry which is preliminary data.</text>
</comment>
<evidence type="ECO:0000313" key="1">
    <source>
        <dbReference type="EMBL" id="KAK4136017.1"/>
    </source>
</evidence>
<proteinExistence type="predicted"/>
<keyword evidence="2" id="KW-1185">Reference proteome</keyword>